<evidence type="ECO:0000313" key="11">
    <source>
        <dbReference type="Proteomes" id="UP000572817"/>
    </source>
</evidence>
<gene>
    <name evidence="10" type="ORF">GTA08_BOTSDO11629</name>
</gene>
<keyword evidence="9" id="KW-1133">Transmembrane helix</keyword>
<evidence type="ECO:0000256" key="9">
    <source>
        <dbReference type="SAM" id="Phobius"/>
    </source>
</evidence>
<evidence type="ECO:0000256" key="1">
    <source>
        <dbReference type="ARBA" id="ARBA00001971"/>
    </source>
</evidence>
<dbReference type="Pfam" id="PF00067">
    <property type="entry name" value="p450"/>
    <property type="match status" value="1"/>
</dbReference>
<comment type="caution">
    <text evidence="10">The sequence shown here is derived from an EMBL/GenBank/DDBJ whole genome shotgun (WGS) entry which is preliminary data.</text>
</comment>
<dbReference type="PANTHER" id="PTHR24305">
    <property type="entry name" value="CYTOCHROME P450"/>
    <property type="match status" value="1"/>
</dbReference>
<dbReference type="EMBL" id="WWBZ02000002">
    <property type="protein sequence ID" value="KAF4312745.1"/>
    <property type="molecule type" value="Genomic_DNA"/>
</dbReference>
<dbReference type="SUPFAM" id="SSF48264">
    <property type="entry name" value="Cytochrome P450"/>
    <property type="match status" value="1"/>
</dbReference>
<protein>
    <submittedName>
        <fullName evidence="10">Cytochrome P450</fullName>
    </submittedName>
</protein>
<dbReference type="Proteomes" id="UP000572817">
    <property type="component" value="Unassembled WGS sequence"/>
</dbReference>
<keyword evidence="5 7" id="KW-0408">Iron</keyword>
<sequence>MHSRAAASPSAIIPSLREASPLELLGYAVTLWIGYTISLVIYRLYFHPLAHFPGRKLAAATLWYEFYYDVVKSGCYYREVSKMHEEFGPVVRISPNELHLNHHSLWEPIYTAKNDKYAFGINGIGLPDATVGTVPHELWRKRRAALSPFFSRRSVEKFGHVVYDNLAFMIERLNHAKEKRAAMRRRAESGDHEANKALKLEDEDNAGVLEIGALWHQLAVDVVSEYAFARSYGLIRDKERGQQWVTMLRYVLANSQMYKHFPALLGIRDIFALLPDEWVARLAGDGMLMAAKLQDNMRTQITAIRDGTAGEDALRYKTHPTIFHELLQSSSIPDSEKRIDRIWQDGQSVIVGGSETVAKVLTHITFHLLDQPRILAKLRKELESGGFMTAEMKDKDQTPRWQDLERCSYLAAVVMEGLRLSLPAVQRMNRVLPNQWRVLSVPDNTQRDPKTGQPVVKVFRIPPGTPVSMSPHLLHFDPEIFPDPYIFRPERWLEKEAGKLGEGVDPVSVTGTNAARGGKSLSKYITSFGYGTRICVGMNLAYAELHALVALLFGPHSSHGLELKLYKTTLKDVEFAHDHVVGAPRIGTKGCRVTME</sequence>
<accession>A0A8H4N896</accession>
<proteinExistence type="inferred from homology"/>
<feature type="transmembrane region" description="Helical" evidence="9">
    <location>
        <begin position="24"/>
        <end position="46"/>
    </location>
</feature>
<dbReference type="GO" id="GO:0016705">
    <property type="term" value="F:oxidoreductase activity, acting on paired donors, with incorporation or reduction of molecular oxygen"/>
    <property type="evidence" value="ECO:0007669"/>
    <property type="project" value="InterPro"/>
</dbReference>
<dbReference type="OrthoDB" id="3945418at2759"/>
<keyword evidence="4 8" id="KW-0560">Oxidoreductase</keyword>
<dbReference type="InterPro" id="IPR050121">
    <property type="entry name" value="Cytochrome_P450_monoxygenase"/>
</dbReference>
<comment type="similarity">
    <text evidence="2 8">Belongs to the cytochrome P450 family.</text>
</comment>
<dbReference type="CDD" id="cd11062">
    <property type="entry name" value="CYP58-like"/>
    <property type="match status" value="1"/>
</dbReference>
<dbReference type="AlphaFoldDB" id="A0A8H4N896"/>
<organism evidence="10 11">
    <name type="scientific">Botryosphaeria dothidea</name>
    <dbReference type="NCBI Taxonomy" id="55169"/>
    <lineage>
        <taxon>Eukaryota</taxon>
        <taxon>Fungi</taxon>
        <taxon>Dikarya</taxon>
        <taxon>Ascomycota</taxon>
        <taxon>Pezizomycotina</taxon>
        <taxon>Dothideomycetes</taxon>
        <taxon>Dothideomycetes incertae sedis</taxon>
        <taxon>Botryosphaeriales</taxon>
        <taxon>Botryosphaeriaceae</taxon>
        <taxon>Botryosphaeria</taxon>
    </lineage>
</organism>
<dbReference type="GO" id="GO:0004497">
    <property type="term" value="F:monooxygenase activity"/>
    <property type="evidence" value="ECO:0007669"/>
    <property type="project" value="UniProtKB-KW"/>
</dbReference>
<keyword evidence="11" id="KW-1185">Reference proteome</keyword>
<dbReference type="PROSITE" id="PS00086">
    <property type="entry name" value="CYTOCHROME_P450"/>
    <property type="match status" value="1"/>
</dbReference>
<dbReference type="GO" id="GO:0005506">
    <property type="term" value="F:iron ion binding"/>
    <property type="evidence" value="ECO:0007669"/>
    <property type="project" value="InterPro"/>
</dbReference>
<feature type="binding site" description="axial binding residue" evidence="7">
    <location>
        <position position="535"/>
    </location>
    <ligand>
        <name>heme</name>
        <dbReference type="ChEBI" id="CHEBI:30413"/>
    </ligand>
    <ligandPart>
        <name>Fe</name>
        <dbReference type="ChEBI" id="CHEBI:18248"/>
    </ligandPart>
</feature>
<dbReference type="GO" id="GO:0020037">
    <property type="term" value="F:heme binding"/>
    <property type="evidence" value="ECO:0007669"/>
    <property type="project" value="InterPro"/>
</dbReference>
<evidence type="ECO:0000256" key="4">
    <source>
        <dbReference type="ARBA" id="ARBA00023002"/>
    </source>
</evidence>
<evidence type="ECO:0000313" key="10">
    <source>
        <dbReference type="EMBL" id="KAF4312745.1"/>
    </source>
</evidence>
<dbReference type="PRINTS" id="PR00465">
    <property type="entry name" value="EP450IV"/>
</dbReference>
<dbReference type="InterPro" id="IPR001128">
    <property type="entry name" value="Cyt_P450"/>
</dbReference>
<evidence type="ECO:0000256" key="6">
    <source>
        <dbReference type="ARBA" id="ARBA00023033"/>
    </source>
</evidence>
<dbReference type="InterPro" id="IPR002403">
    <property type="entry name" value="Cyt_P450_E_grp-IV"/>
</dbReference>
<comment type="cofactor">
    <cofactor evidence="1 7">
        <name>heme</name>
        <dbReference type="ChEBI" id="CHEBI:30413"/>
    </cofactor>
</comment>
<dbReference type="InterPro" id="IPR017972">
    <property type="entry name" value="Cyt_P450_CS"/>
</dbReference>
<dbReference type="InterPro" id="IPR036396">
    <property type="entry name" value="Cyt_P450_sf"/>
</dbReference>
<keyword evidence="9" id="KW-0812">Transmembrane</keyword>
<keyword evidence="6 8" id="KW-0503">Monooxygenase</keyword>
<evidence type="ECO:0000256" key="2">
    <source>
        <dbReference type="ARBA" id="ARBA00010617"/>
    </source>
</evidence>
<keyword evidence="3 7" id="KW-0479">Metal-binding</keyword>
<dbReference type="PANTHER" id="PTHR24305:SF157">
    <property type="entry name" value="N-ACETYLTRYPTOPHAN 6-HYDROXYLASE IVOC-RELATED"/>
    <property type="match status" value="1"/>
</dbReference>
<keyword evidence="7 8" id="KW-0349">Heme</keyword>
<keyword evidence="9" id="KW-0472">Membrane</keyword>
<dbReference type="PRINTS" id="PR00385">
    <property type="entry name" value="P450"/>
</dbReference>
<evidence type="ECO:0000256" key="7">
    <source>
        <dbReference type="PIRSR" id="PIRSR602403-1"/>
    </source>
</evidence>
<reference evidence="10" key="1">
    <citation type="submission" date="2020-04" db="EMBL/GenBank/DDBJ databases">
        <title>Genome Assembly and Annotation of Botryosphaeria dothidea sdau 11-99, a Latent Pathogen of Apple Fruit Ring Rot in China.</title>
        <authorList>
            <person name="Yu C."/>
            <person name="Diao Y."/>
            <person name="Lu Q."/>
            <person name="Zhao J."/>
            <person name="Cui S."/>
            <person name="Peng C."/>
            <person name="He B."/>
            <person name="Liu H."/>
        </authorList>
    </citation>
    <scope>NUCLEOTIDE SEQUENCE [LARGE SCALE GENOMIC DNA]</scope>
    <source>
        <strain evidence="10">Sdau11-99</strain>
    </source>
</reference>
<name>A0A8H4N896_9PEZI</name>
<evidence type="ECO:0000256" key="5">
    <source>
        <dbReference type="ARBA" id="ARBA00023004"/>
    </source>
</evidence>
<evidence type="ECO:0000256" key="8">
    <source>
        <dbReference type="RuleBase" id="RU000461"/>
    </source>
</evidence>
<evidence type="ECO:0000256" key="3">
    <source>
        <dbReference type="ARBA" id="ARBA00022723"/>
    </source>
</evidence>
<dbReference type="Gene3D" id="1.10.630.10">
    <property type="entry name" value="Cytochrome P450"/>
    <property type="match status" value="1"/>
</dbReference>